<feature type="domain" description="PocR" evidence="4">
    <location>
        <begin position="11"/>
        <end position="174"/>
    </location>
</feature>
<feature type="domain" description="Signal transduction histidine kinase internal region" evidence="3">
    <location>
        <begin position="200"/>
        <end position="279"/>
    </location>
</feature>
<dbReference type="RefSeq" id="WP_011722948.1">
    <property type="nucleotide sequence ID" value="NC_008593.1"/>
</dbReference>
<feature type="domain" description="Histidine kinase/HSP90-like ATPase" evidence="2">
    <location>
        <begin position="298"/>
        <end position="400"/>
    </location>
</feature>
<reference evidence="5 6" key="1">
    <citation type="journal article" date="2006" name="Nat. Biotechnol.">
        <title>The genome and transcriptomes of the anti-tumor agent Clostridium novyi-NT.</title>
        <authorList>
            <person name="Bettegowda C."/>
            <person name="Huang X."/>
            <person name="Lin J."/>
            <person name="Cheong I."/>
            <person name="Kohli M."/>
            <person name="Szabo S.A."/>
            <person name="Zhang X."/>
            <person name="Diaz L.A. Jr."/>
            <person name="Velculescu V.E."/>
            <person name="Parmigiani G."/>
            <person name="Kinzler K.W."/>
            <person name="Vogelstein B."/>
            <person name="Zhou S."/>
        </authorList>
    </citation>
    <scope>NUCLEOTIDE SEQUENCE [LARGE SCALE GENOMIC DNA]</scope>
    <source>
        <strain evidence="5 6">NT</strain>
    </source>
</reference>
<evidence type="ECO:0000313" key="6">
    <source>
        <dbReference type="Proteomes" id="UP000008220"/>
    </source>
</evidence>
<dbReference type="PATRIC" id="fig|386415.7.peg.2003"/>
<evidence type="ECO:0000259" key="3">
    <source>
        <dbReference type="Pfam" id="PF06580"/>
    </source>
</evidence>
<dbReference type="InterPro" id="IPR036890">
    <property type="entry name" value="HATPase_C_sf"/>
</dbReference>
<dbReference type="HOGENOM" id="CLU_038337_0_0_9"/>
<gene>
    <name evidence="5" type="ordered locus">NT01CX_0495</name>
</gene>
<keyword evidence="5" id="KW-0808">Transferase</keyword>
<dbReference type="InterPro" id="IPR050640">
    <property type="entry name" value="Bact_2-comp_sensor_kinase"/>
</dbReference>
<keyword evidence="5" id="KW-0418">Kinase</keyword>
<proteinExistence type="predicted"/>
<dbReference type="GO" id="GO:0016020">
    <property type="term" value="C:membrane"/>
    <property type="evidence" value="ECO:0007669"/>
    <property type="project" value="InterPro"/>
</dbReference>
<dbReference type="KEGG" id="cno:NT01CX_0495"/>
<keyword evidence="6" id="KW-1185">Reference proteome</keyword>
<protein>
    <submittedName>
        <fullName evidence="5">Sensor histidine kinase, putative</fullName>
    </submittedName>
</protein>
<organism evidence="5 6">
    <name type="scientific">Clostridium novyi (strain NT)</name>
    <dbReference type="NCBI Taxonomy" id="386415"/>
    <lineage>
        <taxon>Bacteria</taxon>
        <taxon>Bacillati</taxon>
        <taxon>Bacillota</taxon>
        <taxon>Clostridia</taxon>
        <taxon>Eubacteriales</taxon>
        <taxon>Clostridiaceae</taxon>
        <taxon>Clostridium</taxon>
    </lineage>
</organism>
<sequence length="403" mass="45990">MNLLKNVQFADIIDINTLRDIQNKLAKLINFPTITVDINGIPVCEENNFTPFCRLIRSSPEGRKKCILCDSQAGFIAIREKKPRHYNCHTGLIDCAAPIIVNDLYLGSVLGGQVLVRGEKDINSLDLEKISKECNIPLKKLKEIAKTIPIVDSQYVEDCVSFYRLLANYIAHLGMVRLTQEQLLKESKEKIKLEQQAKKAQIKTIKAQVNPHFLFNTLNTIARMALIEDAPKTEELIYNLSDLLRYNLRNLEVLPKIKDEMENIERYLFIQSLRYSDRIFYKINIDKEVLDFRIPTMTLQPIVENCLVHGLETKVDGGTIEITGKLTGHNDLIIKVSDNGKGIDSAVLRILNNLDNLDKDIFGIGIQNTHNRIRHYFGENYGLKIESQLNIGTTVYIKIPQIK</sequence>
<dbReference type="PANTHER" id="PTHR34220:SF7">
    <property type="entry name" value="SENSOR HISTIDINE KINASE YPDA"/>
    <property type="match status" value="1"/>
</dbReference>
<dbReference type="EMBL" id="CP000382">
    <property type="protein sequence ID" value="ABK61131.1"/>
    <property type="molecule type" value="Genomic_DNA"/>
</dbReference>
<evidence type="ECO:0000259" key="2">
    <source>
        <dbReference type="Pfam" id="PF02518"/>
    </source>
</evidence>
<dbReference type="Pfam" id="PF02518">
    <property type="entry name" value="HATPase_c"/>
    <property type="match status" value="1"/>
</dbReference>
<dbReference type="Pfam" id="PF06580">
    <property type="entry name" value="His_kinase"/>
    <property type="match status" value="1"/>
</dbReference>
<dbReference type="PANTHER" id="PTHR34220">
    <property type="entry name" value="SENSOR HISTIDINE KINASE YPDA"/>
    <property type="match status" value="1"/>
</dbReference>
<dbReference type="InterPro" id="IPR018771">
    <property type="entry name" value="PocR_dom"/>
</dbReference>
<dbReference type="eggNOG" id="COG2972">
    <property type="taxonomic scope" value="Bacteria"/>
</dbReference>
<evidence type="ECO:0000313" key="5">
    <source>
        <dbReference type="EMBL" id="ABK61131.1"/>
    </source>
</evidence>
<dbReference type="STRING" id="386415.NT01CX_0495"/>
<dbReference type="InterPro" id="IPR003594">
    <property type="entry name" value="HATPase_dom"/>
</dbReference>
<name>A0Q2W4_CLONN</name>
<dbReference type="SUPFAM" id="SSF55874">
    <property type="entry name" value="ATPase domain of HSP90 chaperone/DNA topoisomerase II/histidine kinase"/>
    <property type="match status" value="1"/>
</dbReference>
<dbReference type="Pfam" id="PF10114">
    <property type="entry name" value="PocR"/>
    <property type="match status" value="1"/>
</dbReference>
<feature type="coiled-coil region" evidence="1">
    <location>
        <begin position="176"/>
        <end position="203"/>
    </location>
</feature>
<evidence type="ECO:0000259" key="4">
    <source>
        <dbReference type="Pfam" id="PF10114"/>
    </source>
</evidence>
<dbReference type="AlphaFoldDB" id="A0Q2W4"/>
<dbReference type="Proteomes" id="UP000008220">
    <property type="component" value="Chromosome"/>
</dbReference>
<dbReference type="InterPro" id="IPR010559">
    <property type="entry name" value="Sig_transdc_His_kin_internal"/>
</dbReference>
<evidence type="ECO:0000256" key="1">
    <source>
        <dbReference type="SAM" id="Coils"/>
    </source>
</evidence>
<accession>A0Q2W4</accession>
<dbReference type="GO" id="GO:0000155">
    <property type="term" value="F:phosphorelay sensor kinase activity"/>
    <property type="evidence" value="ECO:0007669"/>
    <property type="project" value="InterPro"/>
</dbReference>
<dbReference type="Gene3D" id="3.30.565.10">
    <property type="entry name" value="Histidine kinase-like ATPase, C-terminal domain"/>
    <property type="match status" value="1"/>
</dbReference>
<keyword evidence="1" id="KW-0175">Coiled coil</keyword>